<evidence type="ECO:0000313" key="1">
    <source>
        <dbReference type="EMBL" id="STL17561.1"/>
    </source>
</evidence>
<name>A0A377AJG8_ECOLX</name>
<gene>
    <name evidence="1" type="ORF">NCTC9075_00022</name>
</gene>
<reference evidence="1 2" key="1">
    <citation type="submission" date="2018-06" db="EMBL/GenBank/DDBJ databases">
        <authorList>
            <consortium name="Pathogen Informatics"/>
            <person name="Doyle S."/>
        </authorList>
    </citation>
    <scope>NUCLEOTIDE SEQUENCE [LARGE SCALE GENOMIC DNA]</scope>
    <source>
        <strain evidence="1 2">NCTC9075</strain>
    </source>
</reference>
<sequence length="53" mass="5955">MPKLNVLNWKVIIPIIKPNNKEGAECQQVSDLAVNRDKADAIGDGFLRDGHRR</sequence>
<proteinExistence type="predicted"/>
<evidence type="ECO:0000313" key="2">
    <source>
        <dbReference type="Proteomes" id="UP000254181"/>
    </source>
</evidence>
<organism evidence="1 2">
    <name type="scientific">Escherichia coli</name>
    <dbReference type="NCBI Taxonomy" id="562"/>
    <lineage>
        <taxon>Bacteria</taxon>
        <taxon>Pseudomonadati</taxon>
        <taxon>Pseudomonadota</taxon>
        <taxon>Gammaproteobacteria</taxon>
        <taxon>Enterobacterales</taxon>
        <taxon>Enterobacteriaceae</taxon>
        <taxon>Escherichia</taxon>
    </lineage>
</organism>
<accession>A0A377AJG8</accession>
<protein>
    <submittedName>
        <fullName evidence="1">Uncharacterized protein</fullName>
    </submittedName>
</protein>
<dbReference type="EMBL" id="UGEM01000001">
    <property type="protein sequence ID" value="STL17561.1"/>
    <property type="molecule type" value="Genomic_DNA"/>
</dbReference>
<dbReference type="Proteomes" id="UP000254181">
    <property type="component" value="Unassembled WGS sequence"/>
</dbReference>
<dbReference type="AlphaFoldDB" id="A0A377AJG8"/>